<evidence type="ECO:0000313" key="3">
    <source>
        <dbReference type="Proteomes" id="UP000176997"/>
    </source>
</evidence>
<organism evidence="2 3">
    <name type="scientific">Candidatus Yonathbacteria bacterium RIFCSPHIGHO2_01_FULL_51_10</name>
    <dbReference type="NCBI Taxonomy" id="1802723"/>
    <lineage>
        <taxon>Bacteria</taxon>
        <taxon>Candidatus Yonathiibacteriota</taxon>
    </lineage>
</organism>
<dbReference type="GO" id="GO:0003824">
    <property type="term" value="F:catalytic activity"/>
    <property type="evidence" value="ECO:0007669"/>
    <property type="project" value="InterPro"/>
</dbReference>
<comment type="caution">
    <text evidence="2">The sequence shown here is derived from an EMBL/GenBank/DDBJ whole genome shotgun (WGS) entry which is preliminary data.</text>
</comment>
<feature type="domain" description="Endonuclease/exonuclease/phosphatase" evidence="1">
    <location>
        <begin position="6"/>
        <end position="257"/>
    </location>
</feature>
<dbReference type="InterPro" id="IPR036691">
    <property type="entry name" value="Endo/exonu/phosph_ase_sf"/>
</dbReference>
<dbReference type="Proteomes" id="UP000176997">
    <property type="component" value="Unassembled WGS sequence"/>
</dbReference>
<dbReference type="Pfam" id="PF03372">
    <property type="entry name" value="Exo_endo_phos"/>
    <property type="match status" value="1"/>
</dbReference>
<evidence type="ECO:0000313" key="2">
    <source>
        <dbReference type="EMBL" id="OHA80640.1"/>
    </source>
</evidence>
<dbReference type="AlphaFoldDB" id="A0A1G2S6B3"/>
<accession>A0A1G2S6B3</accession>
<reference evidence="2 3" key="1">
    <citation type="journal article" date="2016" name="Nat. Commun.">
        <title>Thousands of microbial genomes shed light on interconnected biogeochemical processes in an aquifer system.</title>
        <authorList>
            <person name="Anantharaman K."/>
            <person name="Brown C.T."/>
            <person name="Hug L.A."/>
            <person name="Sharon I."/>
            <person name="Castelle C.J."/>
            <person name="Probst A.J."/>
            <person name="Thomas B.C."/>
            <person name="Singh A."/>
            <person name="Wilkins M.J."/>
            <person name="Karaoz U."/>
            <person name="Brodie E.L."/>
            <person name="Williams K.H."/>
            <person name="Hubbard S.S."/>
            <person name="Banfield J.F."/>
        </authorList>
    </citation>
    <scope>NUCLEOTIDE SEQUENCE [LARGE SCALE GENOMIC DNA]</scope>
</reference>
<name>A0A1G2S6B3_9BACT</name>
<dbReference type="STRING" id="1802723.A2675_02725"/>
<dbReference type="InterPro" id="IPR005135">
    <property type="entry name" value="Endo/exonuclease/phosphatase"/>
</dbReference>
<gene>
    <name evidence="2" type="ORF">A2675_02725</name>
</gene>
<protein>
    <recommendedName>
        <fullName evidence="1">Endonuclease/exonuclease/phosphatase domain-containing protein</fullName>
    </recommendedName>
</protein>
<dbReference type="SUPFAM" id="SSF56219">
    <property type="entry name" value="DNase I-like"/>
    <property type="match status" value="1"/>
</dbReference>
<dbReference type="EMBL" id="MHUS01000021">
    <property type="protein sequence ID" value="OHA80640.1"/>
    <property type="molecule type" value="Genomic_DNA"/>
</dbReference>
<dbReference type="Gene3D" id="3.60.10.10">
    <property type="entry name" value="Endonuclease/exonuclease/phosphatase"/>
    <property type="match status" value="1"/>
</dbReference>
<sequence length="274" mass="30573">MTFDILHLNIERDKHTDAVIELLKEKNPHVVCFAEAMRSDVVAISAQLGYTFAFSPLVVLADDVESDQEGSAILSKYPILEIQKHGYNDTVSAIPLEVAIDDLVTKNGERPKNRFAWNYTLLTARVQLGDGQTVTISTTHFPVTDHSAHGYEDHVIKNLQNVDDMGHSRTYLDRLITTLRSILGPLVFTADLNNPRGEYFYDTLAHELVDQVPLSLTSSIDPNLHRAKDLKLVVDTIMTSSDVSTQSFDVIEGVSDHKAFFATMRVNASAKFNK</sequence>
<evidence type="ECO:0000259" key="1">
    <source>
        <dbReference type="Pfam" id="PF03372"/>
    </source>
</evidence>
<proteinExistence type="predicted"/>